<reference evidence="2" key="1">
    <citation type="submission" date="2021-05" db="EMBL/GenBank/DDBJ databases">
        <title>Genome of Sphingobium sp. strain.</title>
        <authorList>
            <person name="Fan R."/>
        </authorList>
    </citation>
    <scope>NUCLEOTIDE SEQUENCE</scope>
    <source>
        <strain evidence="2">H33</strain>
    </source>
</reference>
<dbReference type="RefSeq" id="WP_214622447.1">
    <property type="nucleotide sequence ID" value="NZ_JAHGAW010000004.1"/>
</dbReference>
<evidence type="ECO:0000313" key="2">
    <source>
        <dbReference type="EMBL" id="MBT2186694.1"/>
    </source>
</evidence>
<evidence type="ECO:0000313" key="3">
    <source>
        <dbReference type="Proteomes" id="UP001138757"/>
    </source>
</evidence>
<feature type="domain" description="Spore protein YkvP/CgeB glycosyl transferase-like" evidence="1">
    <location>
        <begin position="269"/>
        <end position="371"/>
    </location>
</feature>
<dbReference type="EC" id="2.4.-.-" evidence="2"/>
<dbReference type="Proteomes" id="UP001138757">
    <property type="component" value="Unassembled WGS sequence"/>
</dbReference>
<dbReference type="Pfam" id="PF13524">
    <property type="entry name" value="Glyco_trans_1_2"/>
    <property type="match status" value="1"/>
</dbReference>
<dbReference type="InterPro" id="IPR055259">
    <property type="entry name" value="YkvP/CgeB_Glyco_trans-like"/>
</dbReference>
<dbReference type="SUPFAM" id="SSF53756">
    <property type="entry name" value="UDP-Glycosyltransferase/glycogen phosphorylase"/>
    <property type="match status" value="1"/>
</dbReference>
<keyword evidence="2" id="KW-0808">Transferase</keyword>
<accession>A0A9X1DB51</accession>
<name>A0A9X1DB51_9SPHN</name>
<gene>
    <name evidence="2" type="ORF">KK488_06995</name>
</gene>
<comment type="caution">
    <text evidence="2">The sequence shown here is derived from an EMBL/GenBank/DDBJ whole genome shotgun (WGS) entry which is preliminary data.</text>
</comment>
<keyword evidence="2" id="KW-0328">Glycosyltransferase</keyword>
<evidence type="ECO:0000259" key="1">
    <source>
        <dbReference type="Pfam" id="PF13524"/>
    </source>
</evidence>
<protein>
    <submittedName>
        <fullName evidence="2">Glycosyltransferase</fullName>
        <ecNumber evidence="2">2.4.-.-</ecNumber>
    </submittedName>
</protein>
<dbReference type="GO" id="GO:0016757">
    <property type="term" value="F:glycosyltransferase activity"/>
    <property type="evidence" value="ECO:0007669"/>
    <property type="project" value="UniProtKB-KW"/>
</dbReference>
<dbReference type="AlphaFoldDB" id="A0A9X1DB51"/>
<keyword evidence="3" id="KW-1185">Reference proteome</keyword>
<dbReference type="Gene3D" id="3.40.50.2000">
    <property type="entry name" value="Glycogen Phosphorylase B"/>
    <property type="match status" value="1"/>
</dbReference>
<sequence>MKTALKPVAKRLARQYAYRQSALSATVGWQFRQNPRPIHLLLVSDDRVMTSEQQFAPFERHAAALRKALGLVTRPASIEAALAMSPGDLAGFAAIGLKLGFRTPADEAVAITRQLHDRLAGAGVPLIYFDGDDDSSIQWPGVLAASDLYVKKHAYADRADYGVTRIGKSNLTDYIARSQGFDFSGNEIPTSPAIDPALAERVMVGWNIGLDDKIADLAKRMTDVDLDNRPVDVCGRATAAPDSWIYAFREPVARQLSALEGELNVTVPTARVDQDEYYREMLSSKICVSPFGYGELCWRDFEAVLCGCLVVKPDMSHIETAPNLFVPGETYVPCAWDFSDLADACRRYATDDEARLRIVQNARDALLESLTPGWFVGRVARVLQAAGVIAD</sequence>
<proteinExistence type="predicted"/>
<dbReference type="EMBL" id="JAHGAW010000004">
    <property type="protein sequence ID" value="MBT2186694.1"/>
    <property type="molecule type" value="Genomic_DNA"/>
</dbReference>
<organism evidence="2 3">
    <name type="scientific">Sphingobium nicotianae</name>
    <dbReference type="NCBI Taxonomy" id="2782607"/>
    <lineage>
        <taxon>Bacteria</taxon>
        <taxon>Pseudomonadati</taxon>
        <taxon>Pseudomonadota</taxon>
        <taxon>Alphaproteobacteria</taxon>
        <taxon>Sphingomonadales</taxon>
        <taxon>Sphingomonadaceae</taxon>
        <taxon>Sphingobium</taxon>
    </lineage>
</organism>